<dbReference type="AlphaFoldDB" id="A0A2U2XD05"/>
<keyword evidence="8" id="KW-1185">Reference proteome</keyword>
<feature type="transmembrane region" description="Helical" evidence="6">
    <location>
        <begin position="410"/>
        <end position="429"/>
    </location>
</feature>
<keyword evidence="5 6" id="KW-0472">Membrane</keyword>
<sequence>MSNPLKKLAGQTAVYGLSSIVGRLLNYLLVPLYVTVFVNTSDYGVISELYAWIAFLMVLLTFGMETAFFKFLSDHPEKKDSIFRNSMLSLVVINSIFLLLVLIFNGAIADALLFPDNPEYIILLGIIVVIDATSALPLAKLRAEEKAKKFALIQLAGIGINIGLNLILMLLVFQPETDDPAVGIRFILIANLVASLVKPAILLRDYLQLKWIWDTTLVKSMFKYSFPLALAGFAFIINETVDRILLKHLTYQKSIGELSTEAALTFAESQVGIYSASYKLAMLVTIFLQAYRYAAEPFFFAQAKNKDRNKTYVKVMNYFVGAVFLSFLGVSLNIDVFKYFIPNPAYWEGLRIVPILLLANVFSGIYINQSIWYKLSGQTKFGAYIAMGGAALTLTLNFIFIPIYGYMASAWATFIVYGGQMVVSYWLGQKHYPIPYNLRKFGLYSITAITLYFVFTWINLEAGILQLVIHNLFILLYVGLVYWMEKPKALAKSR</sequence>
<dbReference type="InterPro" id="IPR002797">
    <property type="entry name" value="Polysacc_synth"/>
</dbReference>
<evidence type="ECO:0000313" key="8">
    <source>
        <dbReference type="Proteomes" id="UP000245370"/>
    </source>
</evidence>
<organism evidence="7 8">
    <name type="scientific">Brumimicrobium oceani</name>
    <dbReference type="NCBI Taxonomy" id="2100725"/>
    <lineage>
        <taxon>Bacteria</taxon>
        <taxon>Pseudomonadati</taxon>
        <taxon>Bacteroidota</taxon>
        <taxon>Flavobacteriia</taxon>
        <taxon>Flavobacteriales</taxon>
        <taxon>Crocinitomicaceae</taxon>
        <taxon>Brumimicrobium</taxon>
    </lineage>
</organism>
<dbReference type="EMBL" id="QFRJ01000005">
    <property type="protein sequence ID" value="PWH85591.1"/>
    <property type="molecule type" value="Genomic_DNA"/>
</dbReference>
<feature type="transmembrane region" description="Helical" evidence="6">
    <location>
        <begin position="352"/>
        <end position="369"/>
    </location>
</feature>
<dbReference type="PANTHER" id="PTHR30250:SF11">
    <property type="entry name" value="O-ANTIGEN TRANSPORTER-RELATED"/>
    <property type="match status" value="1"/>
</dbReference>
<dbReference type="RefSeq" id="WP_109359297.1">
    <property type="nucleotide sequence ID" value="NZ_QFRJ01000005.1"/>
</dbReference>
<comment type="subcellular location">
    <subcellularLocation>
        <location evidence="1">Cell membrane</location>
        <topology evidence="1">Multi-pass membrane protein</topology>
    </subcellularLocation>
</comment>
<feature type="transmembrane region" description="Helical" evidence="6">
    <location>
        <begin position="441"/>
        <end position="458"/>
    </location>
</feature>
<feature type="transmembrane region" description="Helical" evidence="6">
    <location>
        <begin position="315"/>
        <end position="332"/>
    </location>
</feature>
<protein>
    <submittedName>
        <fullName evidence="7">Polysaccharide biosynthesis protein</fullName>
    </submittedName>
</protein>
<accession>A0A2U2XD05</accession>
<keyword evidence="3 6" id="KW-0812">Transmembrane</keyword>
<keyword evidence="2" id="KW-1003">Cell membrane</keyword>
<name>A0A2U2XD05_9FLAO</name>
<reference evidence="7 8" key="1">
    <citation type="submission" date="2018-05" db="EMBL/GenBank/DDBJ databases">
        <title>Brumimicrobium oceani sp. nov., isolated from coastal sediment.</title>
        <authorList>
            <person name="Kou Y."/>
        </authorList>
    </citation>
    <scope>NUCLEOTIDE SEQUENCE [LARGE SCALE GENOMIC DNA]</scope>
    <source>
        <strain evidence="7 8">C305</strain>
    </source>
</reference>
<dbReference type="GO" id="GO:0005886">
    <property type="term" value="C:plasma membrane"/>
    <property type="evidence" value="ECO:0007669"/>
    <property type="project" value="UniProtKB-SubCell"/>
</dbReference>
<comment type="caution">
    <text evidence="7">The sequence shown here is derived from an EMBL/GenBank/DDBJ whole genome shotgun (WGS) entry which is preliminary data.</text>
</comment>
<evidence type="ECO:0000256" key="1">
    <source>
        <dbReference type="ARBA" id="ARBA00004651"/>
    </source>
</evidence>
<keyword evidence="4 6" id="KW-1133">Transmembrane helix</keyword>
<dbReference type="InterPro" id="IPR050833">
    <property type="entry name" value="Poly_Biosynth_Transport"/>
</dbReference>
<proteinExistence type="predicted"/>
<feature type="transmembrane region" description="Helical" evidence="6">
    <location>
        <begin position="224"/>
        <end position="241"/>
    </location>
</feature>
<feature type="transmembrane region" description="Helical" evidence="6">
    <location>
        <begin position="276"/>
        <end position="294"/>
    </location>
</feature>
<gene>
    <name evidence="7" type="ORF">DIT68_08095</name>
</gene>
<feature type="transmembrane region" description="Helical" evidence="6">
    <location>
        <begin position="464"/>
        <end position="484"/>
    </location>
</feature>
<feature type="transmembrane region" description="Helical" evidence="6">
    <location>
        <begin position="120"/>
        <end position="139"/>
    </location>
</feature>
<evidence type="ECO:0000256" key="5">
    <source>
        <dbReference type="ARBA" id="ARBA00023136"/>
    </source>
</evidence>
<feature type="transmembrane region" description="Helical" evidence="6">
    <location>
        <begin position="381"/>
        <end position="404"/>
    </location>
</feature>
<evidence type="ECO:0000256" key="6">
    <source>
        <dbReference type="SAM" id="Phobius"/>
    </source>
</evidence>
<evidence type="ECO:0000313" key="7">
    <source>
        <dbReference type="EMBL" id="PWH85591.1"/>
    </source>
</evidence>
<dbReference type="Pfam" id="PF01943">
    <property type="entry name" value="Polysacc_synt"/>
    <property type="match status" value="1"/>
</dbReference>
<feature type="transmembrane region" description="Helical" evidence="6">
    <location>
        <begin position="184"/>
        <end position="203"/>
    </location>
</feature>
<evidence type="ECO:0000256" key="2">
    <source>
        <dbReference type="ARBA" id="ARBA00022475"/>
    </source>
</evidence>
<feature type="transmembrane region" description="Helical" evidence="6">
    <location>
        <begin position="151"/>
        <end position="172"/>
    </location>
</feature>
<feature type="transmembrane region" description="Helical" evidence="6">
    <location>
        <begin position="12"/>
        <end position="29"/>
    </location>
</feature>
<reference evidence="7 8" key="2">
    <citation type="submission" date="2018-05" db="EMBL/GenBank/DDBJ databases">
        <authorList>
            <person name="Lanie J.A."/>
            <person name="Ng W.-L."/>
            <person name="Kazmierczak K.M."/>
            <person name="Andrzejewski T.M."/>
            <person name="Davidsen T.M."/>
            <person name="Wayne K.J."/>
            <person name="Tettelin H."/>
            <person name="Glass J.I."/>
            <person name="Rusch D."/>
            <person name="Podicherti R."/>
            <person name="Tsui H.-C.T."/>
            <person name="Winkler M.E."/>
        </authorList>
    </citation>
    <scope>NUCLEOTIDE SEQUENCE [LARGE SCALE GENOMIC DNA]</scope>
    <source>
        <strain evidence="7 8">C305</strain>
    </source>
</reference>
<dbReference type="PANTHER" id="PTHR30250">
    <property type="entry name" value="PST FAMILY PREDICTED COLANIC ACID TRANSPORTER"/>
    <property type="match status" value="1"/>
</dbReference>
<evidence type="ECO:0000256" key="4">
    <source>
        <dbReference type="ARBA" id="ARBA00022989"/>
    </source>
</evidence>
<feature type="transmembrane region" description="Helical" evidence="6">
    <location>
        <begin position="49"/>
        <end position="69"/>
    </location>
</feature>
<feature type="transmembrane region" description="Helical" evidence="6">
    <location>
        <begin position="90"/>
        <end position="114"/>
    </location>
</feature>
<dbReference type="OrthoDB" id="9814608at2"/>
<dbReference type="Proteomes" id="UP000245370">
    <property type="component" value="Unassembled WGS sequence"/>
</dbReference>
<evidence type="ECO:0000256" key="3">
    <source>
        <dbReference type="ARBA" id="ARBA00022692"/>
    </source>
</evidence>